<evidence type="ECO:0000256" key="4">
    <source>
        <dbReference type="ARBA" id="ARBA00022692"/>
    </source>
</evidence>
<feature type="transmembrane region" description="Helical" evidence="8">
    <location>
        <begin position="265"/>
        <end position="283"/>
    </location>
</feature>
<organism evidence="9 10">
    <name type="scientific">Anisakis simplex</name>
    <name type="common">Herring worm</name>
    <dbReference type="NCBI Taxonomy" id="6269"/>
    <lineage>
        <taxon>Eukaryota</taxon>
        <taxon>Metazoa</taxon>
        <taxon>Ecdysozoa</taxon>
        <taxon>Nematoda</taxon>
        <taxon>Chromadorea</taxon>
        <taxon>Rhabditida</taxon>
        <taxon>Spirurina</taxon>
        <taxon>Ascaridomorpha</taxon>
        <taxon>Ascaridoidea</taxon>
        <taxon>Anisakidae</taxon>
        <taxon>Anisakis</taxon>
        <taxon>Anisakis simplex complex</taxon>
    </lineage>
</organism>
<name>A0A3P6RWC1_ANISI</name>
<evidence type="ECO:0000256" key="8">
    <source>
        <dbReference type="SAM" id="Phobius"/>
    </source>
</evidence>
<dbReference type="Proteomes" id="UP000267096">
    <property type="component" value="Unassembled WGS sequence"/>
</dbReference>
<evidence type="ECO:0000256" key="7">
    <source>
        <dbReference type="ARBA" id="ARBA00037727"/>
    </source>
</evidence>
<keyword evidence="5 8" id="KW-1133">Transmembrane helix</keyword>
<dbReference type="Pfam" id="PF06027">
    <property type="entry name" value="SLC35F"/>
    <property type="match status" value="1"/>
</dbReference>
<dbReference type="PANTHER" id="PTHR14233:SF4">
    <property type="entry name" value="SOLUTE CARRIER FAMILY 35 MEMBER F2"/>
    <property type="match status" value="1"/>
</dbReference>
<evidence type="ECO:0000256" key="3">
    <source>
        <dbReference type="ARBA" id="ARBA00022448"/>
    </source>
</evidence>
<protein>
    <submittedName>
        <fullName evidence="9">Uncharacterized protein</fullName>
    </submittedName>
</protein>
<keyword evidence="6 8" id="KW-0472">Membrane</keyword>
<evidence type="ECO:0000256" key="5">
    <source>
        <dbReference type="ARBA" id="ARBA00022989"/>
    </source>
</evidence>
<evidence type="ECO:0000256" key="2">
    <source>
        <dbReference type="ARBA" id="ARBA00007863"/>
    </source>
</evidence>
<comment type="function">
    <text evidence="7">Putative solute transporter.</text>
</comment>
<feature type="transmembrane region" description="Helical" evidence="8">
    <location>
        <begin position="145"/>
        <end position="165"/>
    </location>
</feature>
<comment type="similarity">
    <text evidence="2">Belongs to the SLC35F solute transporter family.</text>
</comment>
<keyword evidence="4 8" id="KW-0812">Transmembrane</keyword>
<accession>A0A3P6RWC1</accession>
<dbReference type="EMBL" id="UYRR01034222">
    <property type="protein sequence ID" value="VDK60603.1"/>
    <property type="molecule type" value="Genomic_DNA"/>
</dbReference>
<comment type="subcellular location">
    <subcellularLocation>
        <location evidence="1">Membrane</location>
        <topology evidence="1">Multi-pass membrane protein</topology>
    </subcellularLocation>
</comment>
<sequence length="409" mass="44684">MCLCGTGVTSQLLTDHNVNTPAAQSFLNYFFLCSFYGTILVFKTGDNSLLPVIRKRGWKYFVLSLIDVEANYFIVYAYQFTNLTSIQLLDCSTIPMVLLLSWLFLSVRYLLTHIVGVCICLVGIAILIWADVLEGKGIPGGSNRLLGDIFCVIGSLLYATGNVGEEFFIKQTSRTEYLGMIGLFGSIISGIQLAALEHNELARVRWSGAIIGLYLLFAASMFVFYSLVAVVMQKASALMFNLSILTADFYTLLFGLFFFKYEFHALYFVSFAVVVSGSILYSLRPTQRRDSEEPRRVCPCCFWCLYWCCGCCCCNSCFEQNGSSRGSLDVGFDDVTPMPPASAGSTLPNSTSPIPLELAMYMQRFGGGVPGAGVGLAGGAVHYCPVHGASTATCSPSLNPTQLSAETRS</sequence>
<dbReference type="OrthoDB" id="429955at2759"/>
<evidence type="ECO:0000256" key="6">
    <source>
        <dbReference type="ARBA" id="ARBA00023136"/>
    </source>
</evidence>
<feature type="transmembrane region" description="Helical" evidence="8">
    <location>
        <begin position="110"/>
        <end position="130"/>
    </location>
</feature>
<evidence type="ECO:0000256" key="1">
    <source>
        <dbReference type="ARBA" id="ARBA00004141"/>
    </source>
</evidence>
<evidence type="ECO:0000313" key="10">
    <source>
        <dbReference type="Proteomes" id="UP000267096"/>
    </source>
</evidence>
<keyword evidence="3" id="KW-0813">Transport</keyword>
<dbReference type="InterPro" id="IPR037185">
    <property type="entry name" value="EmrE-like"/>
</dbReference>
<feature type="transmembrane region" description="Helical" evidence="8">
    <location>
        <begin position="238"/>
        <end position="259"/>
    </location>
</feature>
<feature type="transmembrane region" description="Helical" evidence="8">
    <location>
        <begin position="84"/>
        <end position="105"/>
    </location>
</feature>
<keyword evidence="10" id="KW-1185">Reference proteome</keyword>
<reference evidence="9 10" key="1">
    <citation type="submission" date="2018-11" db="EMBL/GenBank/DDBJ databases">
        <authorList>
            <consortium name="Pathogen Informatics"/>
        </authorList>
    </citation>
    <scope>NUCLEOTIDE SEQUENCE [LARGE SCALE GENOMIC DNA]</scope>
</reference>
<feature type="transmembrane region" description="Helical" evidence="8">
    <location>
        <begin position="177"/>
        <end position="196"/>
    </location>
</feature>
<feature type="transmembrane region" description="Helical" evidence="8">
    <location>
        <begin position="57"/>
        <end position="78"/>
    </location>
</feature>
<dbReference type="PANTHER" id="PTHR14233">
    <property type="entry name" value="DUF914-RELATED"/>
    <property type="match status" value="1"/>
</dbReference>
<dbReference type="InterPro" id="IPR052221">
    <property type="entry name" value="SLC35F_Transporter"/>
</dbReference>
<dbReference type="AlphaFoldDB" id="A0A3P6RWC1"/>
<gene>
    <name evidence="9" type="ORF">ASIM_LOCUS17522</name>
</gene>
<dbReference type="InterPro" id="IPR009262">
    <property type="entry name" value="SLC35_F1/F2/F6"/>
</dbReference>
<feature type="transmembrane region" description="Helical" evidence="8">
    <location>
        <begin position="26"/>
        <end position="45"/>
    </location>
</feature>
<dbReference type="SUPFAM" id="SSF103481">
    <property type="entry name" value="Multidrug resistance efflux transporter EmrE"/>
    <property type="match status" value="1"/>
</dbReference>
<dbReference type="GO" id="GO:0022857">
    <property type="term" value="F:transmembrane transporter activity"/>
    <property type="evidence" value="ECO:0007669"/>
    <property type="project" value="InterPro"/>
</dbReference>
<dbReference type="GO" id="GO:0016020">
    <property type="term" value="C:membrane"/>
    <property type="evidence" value="ECO:0007669"/>
    <property type="project" value="UniProtKB-SubCell"/>
</dbReference>
<feature type="transmembrane region" description="Helical" evidence="8">
    <location>
        <begin position="208"/>
        <end position="231"/>
    </location>
</feature>
<evidence type="ECO:0000313" key="9">
    <source>
        <dbReference type="EMBL" id="VDK60603.1"/>
    </source>
</evidence>
<proteinExistence type="inferred from homology"/>